<evidence type="ECO:0000256" key="6">
    <source>
        <dbReference type="ARBA" id="ARBA00023098"/>
    </source>
</evidence>
<keyword evidence="6" id="KW-0443">Lipid metabolism</keyword>
<evidence type="ECO:0000256" key="1">
    <source>
        <dbReference type="ARBA" id="ARBA00000798"/>
    </source>
</evidence>
<name>A0A7C2K2R6_UNCW3</name>
<feature type="chain" id="PRO_5027782161" description="phospholipase D" evidence="7">
    <location>
        <begin position="19"/>
        <end position="428"/>
    </location>
</feature>
<evidence type="ECO:0000256" key="4">
    <source>
        <dbReference type="ARBA" id="ARBA00022801"/>
    </source>
</evidence>
<evidence type="ECO:0000256" key="7">
    <source>
        <dbReference type="SAM" id="SignalP"/>
    </source>
</evidence>
<dbReference type="GO" id="GO:0016042">
    <property type="term" value="P:lipid catabolic process"/>
    <property type="evidence" value="ECO:0007669"/>
    <property type="project" value="UniProtKB-KW"/>
</dbReference>
<dbReference type="GO" id="GO:0016891">
    <property type="term" value="F:RNA endonuclease activity producing 5'-phosphomonoesters, hydrolytic mechanism"/>
    <property type="evidence" value="ECO:0007669"/>
    <property type="project" value="TreeGrafter"/>
</dbReference>
<dbReference type="SUPFAM" id="SSF56024">
    <property type="entry name" value="Phospholipase D/nuclease"/>
    <property type="match status" value="2"/>
</dbReference>
<dbReference type="InterPro" id="IPR051406">
    <property type="entry name" value="PLD_domain"/>
</dbReference>
<dbReference type="PROSITE" id="PS50035">
    <property type="entry name" value="PLD"/>
    <property type="match status" value="1"/>
</dbReference>
<keyword evidence="5" id="KW-0442">Lipid degradation</keyword>
<dbReference type="AlphaFoldDB" id="A0A7C2K2R6"/>
<accession>A0A7C2K2R6</accession>
<dbReference type="GO" id="GO:0004630">
    <property type="term" value="F:phospholipase D activity"/>
    <property type="evidence" value="ECO:0007669"/>
    <property type="project" value="UniProtKB-EC"/>
</dbReference>
<feature type="signal peptide" evidence="7">
    <location>
        <begin position="1"/>
        <end position="18"/>
    </location>
</feature>
<gene>
    <name evidence="9" type="ORF">ENQ77_02125</name>
</gene>
<proteinExistence type="inferred from homology"/>
<dbReference type="GO" id="GO:0006793">
    <property type="term" value="P:phosphorus metabolic process"/>
    <property type="evidence" value="ECO:0007669"/>
    <property type="project" value="UniProtKB-ARBA"/>
</dbReference>
<evidence type="ECO:0000313" key="9">
    <source>
        <dbReference type="EMBL" id="HEN27464.1"/>
    </source>
</evidence>
<dbReference type="Pfam" id="PF13091">
    <property type="entry name" value="PLDc_2"/>
    <property type="match status" value="2"/>
</dbReference>
<dbReference type="SMART" id="SM00155">
    <property type="entry name" value="PLDc"/>
    <property type="match status" value="1"/>
</dbReference>
<dbReference type="EMBL" id="DSOL01000058">
    <property type="protein sequence ID" value="HEN27464.1"/>
    <property type="molecule type" value="Genomic_DNA"/>
</dbReference>
<comment type="catalytic activity">
    <reaction evidence="1">
        <text>a 1,2-diacyl-sn-glycero-3-phosphocholine + H2O = a 1,2-diacyl-sn-glycero-3-phosphate + choline + H(+)</text>
        <dbReference type="Rhea" id="RHEA:14445"/>
        <dbReference type="ChEBI" id="CHEBI:15354"/>
        <dbReference type="ChEBI" id="CHEBI:15377"/>
        <dbReference type="ChEBI" id="CHEBI:15378"/>
        <dbReference type="ChEBI" id="CHEBI:57643"/>
        <dbReference type="ChEBI" id="CHEBI:58608"/>
        <dbReference type="EC" id="3.1.4.4"/>
    </reaction>
</comment>
<comment type="similarity">
    <text evidence="2">Belongs to the phospholipase D family.</text>
</comment>
<protein>
    <recommendedName>
        <fullName evidence="3">phospholipase D</fullName>
        <ecNumber evidence="3">3.1.4.4</ecNumber>
    </recommendedName>
</protein>
<dbReference type="InterPro" id="IPR025202">
    <property type="entry name" value="PLD-like_dom"/>
</dbReference>
<feature type="domain" description="PLD phosphodiesterase" evidence="8">
    <location>
        <begin position="294"/>
        <end position="321"/>
    </location>
</feature>
<keyword evidence="4" id="KW-0378">Hydrolase</keyword>
<reference evidence="9" key="1">
    <citation type="journal article" date="2020" name="mSystems">
        <title>Genome- and Community-Level Interaction Insights into Carbon Utilization and Element Cycling Functions of Hydrothermarchaeota in Hydrothermal Sediment.</title>
        <authorList>
            <person name="Zhou Z."/>
            <person name="Liu Y."/>
            <person name="Xu W."/>
            <person name="Pan J."/>
            <person name="Luo Z.H."/>
            <person name="Li M."/>
        </authorList>
    </citation>
    <scope>NUCLEOTIDE SEQUENCE [LARGE SCALE GENOMIC DNA]</scope>
    <source>
        <strain evidence="9">SpSt-34</strain>
    </source>
</reference>
<keyword evidence="7" id="KW-0732">Signal</keyword>
<evidence type="ECO:0000256" key="2">
    <source>
        <dbReference type="ARBA" id="ARBA00008664"/>
    </source>
</evidence>
<dbReference type="PANTHER" id="PTHR43856:SF1">
    <property type="entry name" value="MITOCHONDRIAL CARDIOLIPIN HYDROLASE"/>
    <property type="match status" value="1"/>
</dbReference>
<sequence>MKGKKFLFRLLLVVMALANIRSEESGSYWTVYFDSDTLDVKLARFIGGAQYSLDVCFYQVYRDTVAKSILNAWRGGVKVRVITDSTYFYRPFVDSLRNAGIPVIHEGMGLNETSHYMHNKFILRDVRDQDTLNDYVWTGSYNASDYTRLNAENAIVIRNNAIATCYLQEFEQMWGSSSDQPDTLNSRTGRRKIDVCSQHCFVVEGDSILVYFSPQNRPIQYLINMVNRASDSIGYLIFAYTRRDLADAMASAFRRGVFIGGVHDASDTGSPYSQFHYLRDTVGLFVYGDRLPPSYSLLHHKFIVIDETITITGSMNWSNNGNEENDENVMIIKNSQIANAYWREFKKRWGEASGIREEIRTSETVIFKNPGLFFPFSNFRVFSSAGQLLGETRGNFWDGRDSEGRLLRPGVYFIVPRQGVPVKVLKLY</sequence>
<organism evidence="9">
    <name type="scientific">candidate division WOR-3 bacterium</name>
    <dbReference type="NCBI Taxonomy" id="2052148"/>
    <lineage>
        <taxon>Bacteria</taxon>
        <taxon>Bacteria division WOR-3</taxon>
    </lineage>
</organism>
<dbReference type="Gene3D" id="3.30.870.10">
    <property type="entry name" value="Endonuclease Chain A"/>
    <property type="match status" value="2"/>
</dbReference>
<dbReference type="InterPro" id="IPR001736">
    <property type="entry name" value="PLipase_D/transphosphatidylase"/>
</dbReference>
<evidence type="ECO:0000256" key="5">
    <source>
        <dbReference type="ARBA" id="ARBA00022963"/>
    </source>
</evidence>
<evidence type="ECO:0000259" key="8">
    <source>
        <dbReference type="PROSITE" id="PS50035"/>
    </source>
</evidence>
<dbReference type="PANTHER" id="PTHR43856">
    <property type="entry name" value="CARDIOLIPIN HYDROLASE"/>
    <property type="match status" value="1"/>
</dbReference>
<dbReference type="EC" id="3.1.4.4" evidence="3"/>
<evidence type="ECO:0000256" key="3">
    <source>
        <dbReference type="ARBA" id="ARBA00012027"/>
    </source>
</evidence>
<comment type="caution">
    <text evidence="9">The sequence shown here is derived from an EMBL/GenBank/DDBJ whole genome shotgun (WGS) entry which is preliminary data.</text>
</comment>